<proteinExistence type="predicted"/>
<feature type="region of interest" description="Disordered" evidence="1">
    <location>
        <begin position="152"/>
        <end position="193"/>
    </location>
</feature>
<keyword evidence="4" id="KW-1185">Reference proteome</keyword>
<evidence type="ECO:0000313" key="3">
    <source>
        <dbReference type="EMBL" id="KAF2143065.1"/>
    </source>
</evidence>
<keyword evidence="2" id="KW-1133">Transmembrane helix</keyword>
<dbReference type="RefSeq" id="XP_033398777.1">
    <property type="nucleotide sequence ID" value="XM_033543116.1"/>
</dbReference>
<dbReference type="AlphaFoldDB" id="A0A6A6BIA7"/>
<evidence type="ECO:0000256" key="2">
    <source>
        <dbReference type="SAM" id="Phobius"/>
    </source>
</evidence>
<reference evidence="3" key="1">
    <citation type="journal article" date="2020" name="Stud. Mycol.">
        <title>101 Dothideomycetes genomes: a test case for predicting lifestyles and emergence of pathogens.</title>
        <authorList>
            <person name="Haridas S."/>
            <person name="Albert R."/>
            <person name="Binder M."/>
            <person name="Bloem J."/>
            <person name="Labutti K."/>
            <person name="Salamov A."/>
            <person name="Andreopoulos B."/>
            <person name="Baker S."/>
            <person name="Barry K."/>
            <person name="Bills G."/>
            <person name="Bluhm B."/>
            <person name="Cannon C."/>
            <person name="Castanera R."/>
            <person name="Culley D."/>
            <person name="Daum C."/>
            <person name="Ezra D."/>
            <person name="Gonzalez J."/>
            <person name="Henrissat B."/>
            <person name="Kuo A."/>
            <person name="Liang C."/>
            <person name="Lipzen A."/>
            <person name="Lutzoni F."/>
            <person name="Magnuson J."/>
            <person name="Mondo S."/>
            <person name="Nolan M."/>
            <person name="Ohm R."/>
            <person name="Pangilinan J."/>
            <person name="Park H.-J."/>
            <person name="Ramirez L."/>
            <person name="Alfaro M."/>
            <person name="Sun H."/>
            <person name="Tritt A."/>
            <person name="Yoshinaga Y."/>
            <person name="Zwiers L.-H."/>
            <person name="Turgeon B."/>
            <person name="Goodwin S."/>
            <person name="Spatafora J."/>
            <person name="Crous P."/>
            <person name="Grigoriev I."/>
        </authorList>
    </citation>
    <scope>NUCLEOTIDE SEQUENCE</scope>
    <source>
        <strain evidence="3">CBS 121167</strain>
    </source>
</reference>
<protein>
    <submittedName>
        <fullName evidence="3">Uncharacterized protein</fullName>
    </submittedName>
</protein>
<gene>
    <name evidence="3" type="ORF">K452DRAFT_307941</name>
</gene>
<keyword evidence="2" id="KW-0812">Transmembrane</keyword>
<keyword evidence="2" id="KW-0472">Membrane</keyword>
<evidence type="ECO:0000313" key="4">
    <source>
        <dbReference type="Proteomes" id="UP000799438"/>
    </source>
</evidence>
<sequence length="193" mass="21255">MARRNGVSSRRTYLVLVDAAVSWWWMASQPKHRARHRVPAAVVVRSSSSGDEKAEVERARRVHVDASRGRPQQVFLDGCVSPVSRRRAAWWCWAIAIIIAWRVGFVFGEKAGGKRAEVDEDDDEVKPGSCVAVIVDSACRPNHHKLRLAKLNSPASTRAVPTLRQPLPPPTCAAGPVTSRDPPPAARRAMEEA</sequence>
<dbReference type="EMBL" id="ML995483">
    <property type="protein sequence ID" value="KAF2143065.1"/>
    <property type="molecule type" value="Genomic_DNA"/>
</dbReference>
<organism evidence="3 4">
    <name type="scientific">Aplosporella prunicola CBS 121167</name>
    <dbReference type="NCBI Taxonomy" id="1176127"/>
    <lineage>
        <taxon>Eukaryota</taxon>
        <taxon>Fungi</taxon>
        <taxon>Dikarya</taxon>
        <taxon>Ascomycota</taxon>
        <taxon>Pezizomycotina</taxon>
        <taxon>Dothideomycetes</taxon>
        <taxon>Dothideomycetes incertae sedis</taxon>
        <taxon>Botryosphaeriales</taxon>
        <taxon>Aplosporellaceae</taxon>
        <taxon>Aplosporella</taxon>
    </lineage>
</organism>
<accession>A0A6A6BIA7</accession>
<evidence type="ECO:0000256" key="1">
    <source>
        <dbReference type="SAM" id="MobiDB-lite"/>
    </source>
</evidence>
<name>A0A6A6BIA7_9PEZI</name>
<dbReference type="GeneID" id="54300613"/>
<dbReference type="Proteomes" id="UP000799438">
    <property type="component" value="Unassembled WGS sequence"/>
</dbReference>
<feature type="transmembrane region" description="Helical" evidence="2">
    <location>
        <begin position="88"/>
        <end position="107"/>
    </location>
</feature>